<evidence type="ECO:0000259" key="8">
    <source>
        <dbReference type="PROSITE" id="PS50931"/>
    </source>
</evidence>
<evidence type="ECO:0000256" key="7">
    <source>
        <dbReference type="ARBA" id="ARBA00083243"/>
    </source>
</evidence>
<evidence type="ECO:0000256" key="2">
    <source>
        <dbReference type="ARBA" id="ARBA00023015"/>
    </source>
</evidence>
<dbReference type="PANTHER" id="PTHR30537:SF1">
    <property type="entry name" value="HTH-TYPE TRANSCRIPTIONAL REGULATOR PGRR"/>
    <property type="match status" value="1"/>
</dbReference>
<dbReference type="Gene3D" id="1.10.10.10">
    <property type="entry name" value="Winged helix-like DNA-binding domain superfamily/Winged helix DNA-binding domain"/>
    <property type="match status" value="1"/>
</dbReference>
<dbReference type="InterPro" id="IPR036390">
    <property type="entry name" value="WH_DNA-bd_sf"/>
</dbReference>
<dbReference type="InterPro" id="IPR058163">
    <property type="entry name" value="LysR-type_TF_proteobact-type"/>
</dbReference>
<dbReference type="FunFam" id="1.10.10.10:FF:000001">
    <property type="entry name" value="LysR family transcriptional regulator"/>
    <property type="match status" value="1"/>
</dbReference>
<dbReference type="PROSITE" id="PS50931">
    <property type="entry name" value="HTH_LYSR"/>
    <property type="match status" value="1"/>
</dbReference>
<dbReference type="GO" id="GO:0043565">
    <property type="term" value="F:sequence-specific DNA binding"/>
    <property type="evidence" value="ECO:0007669"/>
    <property type="project" value="TreeGrafter"/>
</dbReference>
<dbReference type="Pfam" id="PF03466">
    <property type="entry name" value="LysR_substrate"/>
    <property type="match status" value="1"/>
</dbReference>
<evidence type="ECO:0000256" key="6">
    <source>
        <dbReference type="ARBA" id="ARBA00067332"/>
    </source>
</evidence>
<dbReference type="Gene3D" id="3.40.190.290">
    <property type="match status" value="1"/>
</dbReference>
<dbReference type="InterPro" id="IPR000847">
    <property type="entry name" value="LysR_HTH_N"/>
</dbReference>
<reference evidence="9" key="1">
    <citation type="journal article" date="2015" name="BMC Genomics">
        <title>Transcriptome profiling of a Rhizobium leguminosarum bv. trifolii rosR mutant reveals the role of the transcriptional regulator RosR in motility, synthesis of cell-surface components, and other cellular processes.</title>
        <authorList>
            <person name="Rachwal K."/>
            <person name="Matczynska E."/>
            <person name="Janczarek M."/>
        </authorList>
    </citation>
    <scope>NUCLEOTIDE SEQUENCE</scope>
    <source>
        <strain evidence="9">Rt24.2</strain>
    </source>
</reference>
<dbReference type="GO" id="GO:0003700">
    <property type="term" value="F:DNA-binding transcription factor activity"/>
    <property type="evidence" value="ECO:0007669"/>
    <property type="project" value="InterPro"/>
</dbReference>
<dbReference type="SUPFAM" id="SSF46785">
    <property type="entry name" value="Winged helix' DNA-binding domain"/>
    <property type="match status" value="1"/>
</dbReference>
<dbReference type="InterPro" id="IPR036388">
    <property type="entry name" value="WH-like_DNA-bd_sf"/>
</dbReference>
<dbReference type="AlphaFoldDB" id="A0A1B8R299"/>
<dbReference type="CDD" id="cd08474">
    <property type="entry name" value="PBP2_CrgA_like_5"/>
    <property type="match status" value="1"/>
</dbReference>
<comment type="function">
    <text evidence="5">Transcriptional regulator of the ttuABCDE tartrate utilization operon.</text>
</comment>
<dbReference type="RefSeq" id="WP_047622067.1">
    <property type="nucleotide sequence ID" value="NZ_CP050085.1"/>
</dbReference>
<keyword evidence="3" id="KW-0238">DNA-binding</keyword>
<evidence type="ECO:0000256" key="1">
    <source>
        <dbReference type="ARBA" id="ARBA00009437"/>
    </source>
</evidence>
<dbReference type="Pfam" id="PF00126">
    <property type="entry name" value="HTH_1"/>
    <property type="match status" value="1"/>
</dbReference>
<comment type="similarity">
    <text evidence="1">Belongs to the LysR transcriptional regulatory family.</text>
</comment>
<keyword evidence="4" id="KW-0804">Transcription</keyword>
<dbReference type="SUPFAM" id="SSF53850">
    <property type="entry name" value="Periplasmic binding protein-like II"/>
    <property type="match status" value="1"/>
</dbReference>
<protein>
    <recommendedName>
        <fullName evidence="6">HTH-type transcriptional regulator TtuA</fullName>
    </recommendedName>
    <alternativeName>
        <fullName evidence="7">Tartrate utilization transcriptional regulator</fullName>
    </alternativeName>
</protein>
<dbReference type="PANTHER" id="PTHR30537">
    <property type="entry name" value="HTH-TYPE TRANSCRIPTIONAL REGULATOR"/>
    <property type="match status" value="1"/>
</dbReference>
<accession>A0A1B8R299</accession>
<name>A0A1B8R299_RHILT</name>
<dbReference type="InterPro" id="IPR005119">
    <property type="entry name" value="LysR_subst-bd"/>
</dbReference>
<dbReference type="FunFam" id="3.40.190.290:FF:000012">
    <property type="entry name" value="Transcriptional regulator, LysR family"/>
    <property type="match status" value="1"/>
</dbReference>
<sequence>MRKGDFSELAAFITVVEEGSFTRAAAKLGLSQSALSYAVRMLERRLDVRLISRTTRSLSTTEAGERLFHSLRPAFDHIDSEIAALTALRDKPAGTIRITTFRHAARMVLWPALLKLAPEYPDIVVEINVDEGLTDIVAGRFDAGIRLGEQVEKDMVSVRVSPEVRMAVVGSPSYFANRKRPETPRDLNNHACVSYRQSRGGGLYAWEFERDGIELEARVSGSLILNDNEMLENAALDGLGLVYVFESQVSHHVAEGRLIRVLEDWCPPFPGYHLYYPSRRQHTPAFSLLVEALRYRGP</sequence>
<reference evidence="9" key="2">
    <citation type="journal article" date="2016" name="Front. Microbiol.">
        <title>The Regulatory Protein RosR Affects Rhizobium leguminosarum bv. trifolii Protein Profiles, Cell Surface Properties, and Symbiosis with Clover.</title>
        <authorList>
            <person name="Rachwal K."/>
            <person name="Boguszewska A."/>
            <person name="Kopcinska J."/>
            <person name="Karas M."/>
            <person name="Tchorzewski M."/>
            <person name="Janczarek M."/>
        </authorList>
    </citation>
    <scope>NUCLEOTIDE SEQUENCE</scope>
    <source>
        <strain evidence="9">Rt24.2</strain>
    </source>
</reference>
<dbReference type="EMBL" id="KX492071">
    <property type="protein sequence ID" value="AOO94435.1"/>
    <property type="molecule type" value="Genomic_DNA"/>
</dbReference>
<proteinExistence type="inferred from homology"/>
<keyword evidence="2" id="KW-0805">Transcription regulation</keyword>
<evidence type="ECO:0000256" key="4">
    <source>
        <dbReference type="ARBA" id="ARBA00023163"/>
    </source>
</evidence>
<feature type="domain" description="HTH lysR-type" evidence="8">
    <location>
        <begin position="1"/>
        <end position="61"/>
    </location>
</feature>
<evidence type="ECO:0000256" key="3">
    <source>
        <dbReference type="ARBA" id="ARBA00023125"/>
    </source>
</evidence>
<dbReference type="PRINTS" id="PR00039">
    <property type="entry name" value="HTHLYSR"/>
</dbReference>
<evidence type="ECO:0000313" key="9">
    <source>
        <dbReference type="EMBL" id="AOO94435.1"/>
    </source>
</evidence>
<organism evidence="9">
    <name type="scientific">Rhizobium leguminosarum bv. trifolii</name>
    <dbReference type="NCBI Taxonomy" id="386"/>
    <lineage>
        <taxon>Bacteria</taxon>
        <taxon>Pseudomonadati</taxon>
        <taxon>Pseudomonadota</taxon>
        <taxon>Alphaproteobacteria</taxon>
        <taxon>Hyphomicrobiales</taxon>
        <taxon>Rhizobiaceae</taxon>
        <taxon>Rhizobium/Agrobacterium group</taxon>
        <taxon>Rhizobium</taxon>
    </lineage>
</organism>
<dbReference type="GO" id="GO:0006351">
    <property type="term" value="P:DNA-templated transcription"/>
    <property type="evidence" value="ECO:0007669"/>
    <property type="project" value="TreeGrafter"/>
</dbReference>
<evidence type="ECO:0000256" key="5">
    <source>
        <dbReference type="ARBA" id="ARBA00054626"/>
    </source>
</evidence>